<feature type="binding site" evidence="6">
    <location>
        <position position="395"/>
    </location>
    <ligand>
        <name>Mg(2+)</name>
        <dbReference type="ChEBI" id="CHEBI:18420"/>
    </ligand>
</feature>
<evidence type="ECO:0000256" key="3">
    <source>
        <dbReference type="ARBA" id="ARBA00022741"/>
    </source>
</evidence>
<dbReference type="PANTHER" id="PTHR21060">
    <property type="entry name" value="ACETATE KINASE"/>
    <property type="match status" value="1"/>
</dbReference>
<name>A0ABV8FTM3_9ACTN</name>
<organism evidence="8 9">
    <name type="scientific">Nocardiopsis sediminis</name>
    <dbReference type="NCBI Taxonomy" id="1778267"/>
    <lineage>
        <taxon>Bacteria</taxon>
        <taxon>Bacillati</taxon>
        <taxon>Actinomycetota</taxon>
        <taxon>Actinomycetes</taxon>
        <taxon>Streptosporangiales</taxon>
        <taxon>Nocardiopsidaceae</taxon>
        <taxon>Nocardiopsis</taxon>
    </lineage>
</organism>
<evidence type="ECO:0000256" key="4">
    <source>
        <dbReference type="ARBA" id="ARBA00022777"/>
    </source>
</evidence>
<dbReference type="GO" id="GO:0016301">
    <property type="term" value="F:kinase activity"/>
    <property type="evidence" value="ECO:0007669"/>
    <property type="project" value="UniProtKB-KW"/>
</dbReference>
<dbReference type="InterPro" id="IPR004372">
    <property type="entry name" value="Ac/propionate_kinase"/>
</dbReference>
<feature type="binding site" evidence="6">
    <location>
        <position position="8"/>
    </location>
    <ligand>
        <name>Mg(2+)</name>
        <dbReference type="ChEBI" id="CHEBI:18420"/>
    </ligand>
</feature>
<dbReference type="EC" id="2.7.2.1" evidence="6"/>
<dbReference type="NCBIfam" id="TIGR00016">
    <property type="entry name" value="ackA"/>
    <property type="match status" value="1"/>
</dbReference>
<keyword evidence="2 6" id="KW-0808">Transferase</keyword>
<comment type="pathway">
    <text evidence="6">Metabolic intermediate biosynthesis; acetyl-CoA biosynthesis; acetyl-CoA from acetate: step 1/2.</text>
</comment>
<gene>
    <name evidence="6" type="primary">ackA</name>
    <name evidence="8" type="ORF">ACFOVU_26495</name>
</gene>
<dbReference type="PANTHER" id="PTHR21060:SF15">
    <property type="entry name" value="ACETATE KINASE-RELATED"/>
    <property type="match status" value="1"/>
</dbReference>
<dbReference type="Gene3D" id="3.30.420.40">
    <property type="match status" value="2"/>
</dbReference>
<dbReference type="PRINTS" id="PR00471">
    <property type="entry name" value="ACETATEKNASE"/>
</dbReference>
<feature type="binding site" evidence="6">
    <location>
        <position position="15"/>
    </location>
    <ligand>
        <name>ATP</name>
        <dbReference type="ChEBI" id="CHEBI:30616"/>
    </ligand>
</feature>
<dbReference type="InterPro" id="IPR000890">
    <property type="entry name" value="Aliphatic_acid_kin_short-chain"/>
</dbReference>
<feature type="binding site" evidence="6">
    <location>
        <begin position="293"/>
        <end position="295"/>
    </location>
    <ligand>
        <name>ATP</name>
        <dbReference type="ChEBI" id="CHEBI:30616"/>
    </ligand>
</feature>
<keyword evidence="6" id="KW-0479">Metal-binding</keyword>
<keyword evidence="5 6" id="KW-0067">ATP-binding</keyword>
<evidence type="ECO:0000313" key="9">
    <source>
        <dbReference type="Proteomes" id="UP001595847"/>
    </source>
</evidence>
<keyword evidence="3 6" id="KW-0547">Nucleotide-binding</keyword>
<dbReference type="PROSITE" id="PS01075">
    <property type="entry name" value="ACETATE_KINASE_1"/>
    <property type="match status" value="1"/>
</dbReference>
<dbReference type="Proteomes" id="UP001595847">
    <property type="component" value="Unassembled WGS sequence"/>
</dbReference>
<dbReference type="RefSeq" id="WP_378537950.1">
    <property type="nucleotide sequence ID" value="NZ_JBHSBH010000015.1"/>
</dbReference>
<keyword evidence="4 6" id="KW-0418">Kinase</keyword>
<protein>
    <recommendedName>
        <fullName evidence="6">Acetate kinase</fullName>
        <ecNumber evidence="6">2.7.2.1</ecNumber>
    </recommendedName>
    <alternativeName>
        <fullName evidence="6">Acetokinase</fullName>
    </alternativeName>
</protein>
<dbReference type="SUPFAM" id="SSF53067">
    <property type="entry name" value="Actin-like ATPase domain"/>
    <property type="match status" value="2"/>
</dbReference>
<dbReference type="InterPro" id="IPR043129">
    <property type="entry name" value="ATPase_NBD"/>
</dbReference>
<dbReference type="HAMAP" id="MF_00020">
    <property type="entry name" value="Acetate_kinase"/>
    <property type="match status" value="1"/>
</dbReference>
<dbReference type="EMBL" id="JBHSBH010000015">
    <property type="protein sequence ID" value="MFC3999490.1"/>
    <property type="molecule type" value="Genomic_DNA"/>
</dbReference>
<comment type="catalytic activity">
    <reaction evidence="6">
        <text>acetate + ATP = acetyl phosphate + ADP</text>
        <dbReference type="Rhea" id="RHEA:11352"/>
        <dbReference type="ChEBI" id="CHEBI:22191"/>
        <dbReference type="ChEBI" id="CHEBI:30089"/>
        <dbReference type="ChEBI" id="CHEBI:30616"/>
        <dbReference type="ChEBI" id="CHEBI:456216"/>
        <dbReference type="EC" id="2.7.2.1"/>
    </reaction>
</comment>
<feature type="site" description="Transition state stabilizer" evidence="6">
    <location>
        <position position="193"/>
    </location>
</feature>
<feature type="binding site" evidence="6">
    <location>
        <begin position="341"/>
        <end position="345"/>
    </location>
    <ligand>
        <name>ATP</name>
        <dbReference type="ChEBI" id="CHEBI:30616"/>
    </ligand>
</feature>
<comment type="caution">
    <text evidence="8">The sequence shown here is derived from an EMBL/GenBank/DDBJ whole genome shotgun (WGS) entry which is preliminary data.</text>
</comment>
<evidence type="ECO:0000256" key="5">
    <source>
        <dbReference type="ARBA" id="ARBA00022840"/>
    </source>
</evidence>
<comment type="function">
    <text evidence="6">Catalyzes the formation of acetyl phosphate from acetate and ATP. Can also catalyze the reverse reaction.</text>
</comment>
<sequence>MDRVLVLNSGSSSLKYRLLEMGGRAKGVALPTASGPRAASAASGAVDRIGERRGVLSHRVPGAGRYQRCQRYADHDAALRAVLDAFADTGPDLAHAGLTAIGHRVVHGGERFDGPTPIDDAVLAAIEDLAPLAPLHNPANLQGIRTAIALFPDVPQVAVFDTAFHLGLAPAAATYAVPEDWRTRHGVRRYGFHGISHAYVVRRAASWLRRDDAAVIVLHLGNGATATAVSAGRSVDTSMGLTPLEGLVMGTRSGDVDPSLTAYLGRAAGLSAEEVEAALNHDSGMKGLAGANDMREVWRAADRGDPGALLGVEVYQHRLRKYIGAYAAVLGSVDALVFTAGVGENDARTRAGALTGLEALGLSVDPRRNDAPGGGERVISPEGAPTTVLVLPTDEELEIAEQSLTVITRP</sequence>
<keyword evidence="9" id="KW-1185">Reference proteome</keyword>
<feature type="binding site" evidence="6">
    <location>
        <position position="104"/>
    </location>
    <ligand>
        <name>substrate</name>
    </ligand>
</feature>
<feature type="active site" description="Proton donor/acceptor" evidence="6">
    <location>
        <position position="161"/>
    </location>
</feature>
<comment type="subcellular location">
    <subcellularLocation>
        <location evidence="6">Cytoplasm</location>
    </subcellularLocation>
</comment>
<evidence type="ECO:0000313" key="8">
    <source>
        <dbReference type="EMBL" id="MFC3999490.1"/>
    </source>
</evidence>
<evidence type="ECO:0000256" key="1">
    <source>
        <dbReference type="ARBA" id="ARBA00008748"/>
    </source>
</evidence>
<dbReference type="CDD" id="cd24010">
    <property type="entry name" value="ASKHA_NBD_AcK_PK"/>
    <property type="match status" value="1"/>
</dbReference>
<dbReference type="Pfam" id="PF00871">
    <property type="entry name" value="Acetate_kinase"/>
    <property type="match status" value="1"/>
</dbReference>
<comment type="similarity">
    <text evidence="1 6 7">Belongs to the acetokinase family.</text>
</comment>
<accession>A0ABV8FTM3</accession>
<dbReference type="PROSITE" id="PS01076">
    <property type="entry name" value="ACETATE_KINASE_2"/>
    <property type="match status" value="1"/>
</dbReference>
<comment type="subunit">
    <text evidence="6">Homodimer.</text>
</comment>
<keyword evidence="6" id="KW-0963">Cytoplasm</keyword>
<evidence type="ECO:0000256" key="7">
    <source>
        <dbReference type="RuleBase" id="RU003835"/>
    </source>
</evidence>
<feature type="binding site" evidence="6">
    <location>
        <begin position="219"/>
        <end position="223"/>
    </location>
    <ligand>
        <name>ATP</name>
        <dbReference type="ChEBI" id="CHEBI:30616"/>
    </ligand>
</feature>
<proteinExistence type="inferred from homology"/>
<keyword evidence="6" id="KW-0460">Magnesium</keyword>
<comment type="cofactor">
    <cofactor evidence="6">
        <name>Mg(2+)</name>
        <dbReference type="ChEBI" id="CHEBI:18420"/>
    </cofactor>
    <cofactor evidence="6">
        <name>Mn(2+)</name>
        <dbReference type="ChEBI" id="CHEBI:29035"/>
    </cofactor>
    <text evidence="6">Mg(2+). Can also accept Mn(2+).</text>
</comment>
<feature type="site" description="Transition state stabilizer" evidence="6">
    <location>
        <position position="252"/>
    </location>
</feature>
<dbReference type="InterPro" id="IPR023865">
    <property type="entry name" value="Aliphatic_acid_kinase_CS"/>
</dbReference>
<dbReference type="PIRSF" id="PIRSF000722">
    <property type="entry name" value="Acetate_prop_kin"/>
    <property type="match status" value="1"/>
</dbReference>
<evidence type="ECO:0000256" key="6">
    <source>
        <dbReference type="HAMAP-Rule" id="MF_00020"/>
    </source>
</evidence>
<reference evidence="9" key="1">
    <citation type="journal article" date="2019" name="Int. J. Syst. Evol. Microbiol.">
        <title>The Global Catalogue of Microorganisms (GCM) 10K type strain sequencing project: providing services to taxonomists for standard genome sequencing and annotation.</title>
        <authorList>
            <consortium name="The Broad Institute Genomics Platform"/>
            <consortium name="The Broad Institute Genome Sequencing Center for Infectious Disease"/>
            <person name="Wu L."/>
            <person name="Ma J."/>
        </authorList>
    </citation>
    <scope>NUCLEOTIDE SEQUENCE [LARGE SCALE GENOMIC DNA]</scope>
    <source>
        <strain evidence="9">TBRC 1826</strain>
    </source>
</reference>
<evidence type="ECO:0000256" key="2">
    <source>
        <dbReference type="ARBA" id="ARBA00022679"/>
    </source>
</evidence>